<sequence length="22" mass="2623">MESVSRMCTTKILTFYFIFSDC</sequence>
<protein>
    <submittedName>
        <fullName evidence="1">Uncharacterized protein</fullName>
    </submittedName>
</protein>
<dbReference type="AlphaFoldDB" id="A0A0E9TVG2"/>
<reference evidence="1" key="1">
    <citation type="submission" date="2014-11" db="EMBL/GenBank/DDBJ databases">
        <authorList>
            <person name="Amaro Gonzalez C."/>
        </authorList>
    </citation>
    <scope>NUCLEOTIDE SEQUENCE</scope>
</reference>
<organism evidence="1">
    <name type="scientific">Anguilla anguilla</name>
    <name type="common">European freshwater eel</name>
    <name type="synonym">Muraena anguilla</name>
    <dbReference type="NCBI Taxonomy" id="7936"/>
    <lineage>
        <taxon>Eukaryota</taxon>
        <taxon>Metazoa</taxon>
        <taxon>Chordata</taxon>
        <taxon>Craniata</taxon>
        <taxon>Vertebrata</taxon>
        <taxon>Euteleostomi</taxon>
        <taxon>Actinopterygii</taxon>
        <taxon>Neopterygii</taxon>
        <taxon>Teleostei</taxon>
        <taxon>Anguilliformes</taxon>
        <taxon>Anguillidae</taxon>
        <taxon>Anguilla</taxon>
    </lineage>
</organism>
<dbReference type="EMBL" id="GBXM01051021">
    <property type="protein sequence ID" value="JAH57556.1"/>
    <property type="molecule type" value="Transcribed_RNA"/>
</dbReference>
<name>A0A0E9TVG2_ANGAN</name>
<proteinExistence type="predicted"/>
<evidence type="ECO:0000313" key="1">
    <source>
        <dbReference type="EMBL" id="JAH57556.1"/>
    </source>
</evidence>
<accession>A0A0E9TVG2</accession>
<reference evidence="1" key="2">
    <citation type="journal article" date="2015" name="Fish Shellfish Immunol.">
        <title>Early steps in the European eel (Anguilla anguilla)-Vibrio vulnificus interaction in the gills: Role of the RtxA13 toxin.</title>
        <authorList>
            <person name="Callol A."/>
            <person name="Pajuelo D."/>
            <person name="Ebbesson L."/>
            <person name="Teles M."/>
            <person name="MacKenzie S."/>
            <person name="Amaro C."/>
        </authorList>
    </citation>
    <scope>NUCLEOTIDE SEQUENCE</scope>
</reference>